<feature type="domain" description="Methylguanine DNA methyltransferase ribonuclease-like" evidence="10">
    <location>
        <begin position="3"/>
        <end position="67"/>
    </location>
</feature>
<dbReference type="PANTHER" id="PTHR10815:SF5">
    <property type="entry name" value="METHYLATED-DNA--PROTEIN-CYSTEINE METHYLTRANSFERASE"/>
    <property type="match status" value="1"/>
</dbReference>
<keyword evidence="12" id="KW-1185">Reference proteome</keyword>
<dbReference type="InterPro" id="IPR036631">
    <property type="entry name" value="MGMT_N_sf"/>
</dbReference>
<dbReference type="SUPFAM" id="SSF46767">
    <property type="entry name" value="Methylated DNA-protein cysteine methyltransferase, C-terminal domain"/>
    <property type="match status" value="1"/>
</dbReference>
<dbReference type="PROSITE" id="PS00374">
    <property type="entry name" value="MGMT"/>
    <property type="match status" value="1"/>
</dbReference>
<dbReference type="NCBIfam" id="TIGR00589">
    <property type="entry name" value="ogt"/>
    <property type="match status" value="1"/>
</dbReference>
<evidence type="ECO:0000256" key="4">
    <source>
        <dbReference type="ARBA" id="ARBA00022679"/>
    </source>
</evidence>
<dbReference type="InterPro" id="IPR001497">
    <property type="entry name" value="MethylDNA_cys_MeTrfase_AS"/>
</dbReference>
<keyword evidence="2 8" id="KW-0963">Cytoplasm</keyword>
<evidence type="ECO:0000256" key="1">
    <source>
        <dbReference type="ARBA" id="ARBA00001286"/>
    </source>
</evidence>
<feature type="domain" description="Methylated-DNA-[protein]-cysteine S-methyltransferase DNA binding" evidence="9">
    <location>
        <begin position="73"/>
        <end position="158"/>
    </location>
</feature>
<protein>
    <recommendedName>
        <fullName evidence="8">Methylated-DNA--protein-cysteine methyltransferase</fullName>
        <ecNumber evidence="8">2.1.1.63</ecNumber>
    </recommendedName>
    <alternativeName>
        <fullName evidence="8">6-O-methylguanine-DNA methyltransferase</fullName>
        <shortName evidence="8">MGMT</shortName>
    </alternativeName>
    <alternativeName>
        <fullName evidence="8">O-6-methylguanine-DNA-alkyltransferase</fullName>
    </alternativeName>
</protein>
<dbReference type="EMBL" id="AP018586">
    <property type="protein sequence ID" value="BBD91544.1"/>
    <property type="molecule type" value="Genomic_DNA"/>
</dbReference>
<dbReference type="InterPro" id="IPR014048">
    <property type="entry name" value="MethylDNA_cys_MeTrfase_DNA-bd"/>
</dbReference>
<sequence>MQYQTTYQSPLGQLQLISDGTSLTHLLYPHQYEKNIDMKDDLPIFTSAKRWLDHYFNGDDPMIDFQLLPQGSNFQQEVWNELTTIKYGDLKTYGDIAKIVGRKLNKPKMSAQAVGGAVGSNPISIIIPCHRVVGKDGSLTGYGGTIDNKIKLLEIENVDMTKLYRPKHSTKP</sequence>
<organism evidence="11 12">
    <name type="scientific">Staphylococcus caprae</name>
    <dbReference type="NCBI Taxonomy" id="29380"/>
    <lineage>
        <taxon>Bacteria</taxon>
        <taxon>Bacillati</taxon>
        <taxon>Bacillota</taxon>
        <taxon>Bacilli</taxon>
        <taxon>Bacillales</taxon>
        <taxon>Staphylococcaceae</taxon>
        <taxon>Staphylococcus</taxon>
    </lineage>
</organism>
<dbReference type="InterPro" id="IPR008332">
    <property type="entry name" value="MethylG_MeTrfase_N"/>
</dbReference>
<evidence type="ECO:0000259" key="10">
    <source>
        <dbReference type="Pfam" id="PF02870"/>
    </source>
</evidence>
<comment type="function">
    <text evidence="8">Involved in the cellular defense against the biological effects of O6-methylguanine (O6-MeG) and O4-methylthymine (O4-MeT) in DNA. Repairs the methylated nucleobase in DNA by stoichiometrically transferring the methyl group to a cysteine residue in the enzyme. This is a suicide reaction: the enzyme is irreversibly inactivated.</text>
</comment>
<evidence type="ECO:0000313" key="12">
    <source>
        <dbReference type="Proteomes" id="UP000274772"/>
    </source>
</evidence>
<evidence type="ECO:0000313" key="11">
    <source>
        <dbReference type="EMBL" id="BBD91544.1"/>
    </source>
</evidence>
<dbReference type="Pfam" id="PF01035">
    <property type="entry name" value="DNA_binding_1"/>
    <property type="match status" value="1"/>
</dbReference>
<comment type="miscellaneous">
    <text evidence="8">This enzyme catalyzes only one turnover and therefore is not strictly catalytic. According to one definition, an enzyme is a biocatalyst that acts repeatedly and over many reaction cycles.</text>
</comment>
<dbReference type="InterPro" id="IPR036217">
    <property type="entry name" value="MethylDNA_cys_MeTrfase_DNAb"/>
</dbReference>
<name>A0ABM7FN43_9STAP</name>
<evidence type="ECO:0000256" key="6">
    <source>
        <dbReference type="ARBA" id="ARBA00023204"/>
    </source>
</evidence>
<keyword evidence="6 8" id="KW-0234">DNA repair</keyword>
<comment type="catalytic activity">
    <reaction evidence="7 8">
        <text>a 6-O-methyl-2'-deoxyguanosine in DNA + L-cysteinyl-[protein] = S-methyl-L-cysteinyl-[protein] + a 2'-deoxyguanosine in DNA</text>
        <dbReference type="Rhea" id="RHEA:24000"/>
        <dbReference type="Rhea" id="RHEA-COMP:10131"/>
        <dbReference type="Rhea" id="RHEA-COMP:10132"/>
        <dbReference type="Rhea" id="RHEA-COMP:11367"/>
        <dbReference type="Rhea" id="RHEA-COMP:11368"/>
        <dbReference type="ChEBI" id="CHEBI:29950"/>
        <dbReference type="ChEBI" id="CHEBI:82612"/>
        <dbReference type="ChEBI" id="CHEBI:85445"/>
        <dbReference type="ChEBI" id="CHEBI:85448"/>
        <dbReference type="EC" id="2.1.1.63"/>
    </reaction>
</comment>
<evidence type="ECO:0000256" key="2">
    <source>
        <dbReference type="ARBA" id="ARBA00022490"/>
    </source>
</evidence>
<evidence type="ECO:0000256" key="5">
    <source>
        <dbReference type="ARBA" id="ARBA00022763"/>
    </source>
</evidence>
<evidence type="ECO:0000256" key="7">
    <source>
        <dbReference type="ARBA" id="ARBA00049348"/>
    </source>
</evidence>
<dbReference type="Gene3D" id="1.10.10.10">
    <property type="entry name" value="Winged helix-like DNA-binding domain superfamily/Winged helix DNA-binding domain"/>
    <property type="match status" value="1"/>
</dbReference>
<comment type="catalytic activity">
    <reaction evidence="1 8">
        <text>a 4-O-methyl-thymidine in DNA + L-cysteinyl-[protein] = a thymidine in DNA + S-methyl-L-cysteinyl-[protein]</text>
        <dbReference type="Rhea" id="RHEA:53428"/>
        <dbReference type="Rhea" id="RHEA-COMP:10131"/>
        <dbReference type="Rhea" id="RHEA-COMP:10132"/>
        <dbReference type="Rhea" id="RHEA-COMP:13555"/>
        <dbReference type="Rhea" id="RHEA-COMP:13556"/>
        <dbReference type="ChEBI" id="CHEBI:29950"/>
        <dbReference type="ChEBI" id="CHEBI:82612"/>
        <dbReference type="ChEBI" id="CHEBI:137386"/>
        <dbReference type="ChEBI" id="CHEBI:137387"/>
        <dbReference type="EC" id="2.1.1.63"/>
    </reaction>
</comment>
<dbReference type="HAMAP" id="MF_00772">
    <property type="entry name" value="OGT"/>
    <property type="match status" value="1"/>
</dbReference>
<dbReference type="GeneID" id="58050205"/>
<dbReference type="InterPro" id="IPR023546">
    <property type="entry name" value="MGMT"/>
</dbReference>
<keyword evidence="4 8" id="KW-0808">Transferase</keyword>
<dbReference type="PANTHER" id="PTHR10815">
    <property type="entry name" value="METHYLATED-DNA--PROTEIN-CYSTEINE METHYLTRANSFERASE"/>
    <property type="match status" value="1"/>
</dbReference>
<keyword evidence="3 8" id="KW-0489">Methyltransferase</keyword>
<dbReference type="Proteomes" id="UP000274772">
    <property type="component" value="Chromosome"/>
</dbReference>
<evidence type="ECO:0000259" key="9">
    <source>
        <dbReference type="Pfam" id="PF01035"/>
    </source>
</evidence>
<accession>A0ABM7FN43</accession>
<dbReference type="SUPFAM" id="SSF53155">
    <property type="entry name" value="Methylated DNA-protein cysteine methyltransferase domain"/>
    <property type="match status" value="1"/>
</dbReference>
<evidence type="ECO:0000256" key="3">
    <source>
        <dbReference type="ARBA" id="ARBA00022603"/>
    </source>
</evidence>
<dbReference type="EC" id="2.1.1.63" evidence="8"/>
<dbReference type="Gene3D" id="3.30.160.70">
    <property type="entry name" value="Methylated DNA-protein cysteine methyltransferase domain"/>
    <property type="match status" value="1"/>
</dbReference>
<dbReference type="Pfam" id="PF02870">
    <property type="entry name" value="Methyltransf_1N"/>
    <property type="match status" value="1"/>
</dbReference>
<reference evidence="11 12" key="1">
    <citation type="submission" date="2018-05" db="EMBL/GenBank/DDBJ databases">
        <title>Complete genome sequencing of three human clinical isolates of Staphylococcus caprae reveals virulence factors similar to those of S. epidermidis and S. capitis.</title>
        <authorList>
            <person name="Watanabe S."/>
            <person name="Cui L."/>
        </authorList>
    </citation>
    <scope>NUCLEOTIDE SEQUENCE [LARGE SCALE GENOMIC DNA]</scope>
    <source>
        <strain evidence="11 12">JMUB590</strain>
    </source>
</reference>
<gene>
    <name evidence="11" type="primary">adaB</name>
    <name evidence="11" type="ORF">JMUB590_0434</name>
</gene>
<comment type="similarity">
    <text evidence="8">Belongs to the MGMT family.</text>
</comment>
<keyword evidence="5 8" id="KW-0227">DNA damage</keyword>
<evidence type="ECO:0000256" key="8">
    <source>
        <dbReference type="HAMAP-Rule" id="MF_00772"/>
    </source>
</evidence>
<dbReference type="CDD" id="cd06445">
    <property type="entry name" value="ATase"/>
    <property type="match status" value="1"/>
</dbReference>
<proteinExistence type="inferred from homology"/>
<dbReference type="RefSeq" id="WP_002444334.1">
    <property type="nucleotide sequence ID" value="NZ_AP018585.1"/>
</dbReference>
<comment type="subcellular location">
    <subcellularLocation>
        <location evidence="8">Cytoplasm</location>
    </subcellularLocation>
</comment>
<feature type="active site" description="Nucleophile; methyl group acceptor" evidence="8">
    <location>
        <position position="129"/>
    </location>
</feature>
<dbReference type="InterPro" id="IPR036388">
    <property type="entry name" value="WH-like_DNA-bd_sf"/>
</dbReference>